<dbReference type="AlphaFoldDB" id="A0A7J6LHK0"/>
<dbReference type="InterPro" id="IPR043502">
    <property type="entry name" value="DNA/RNA_pol_sf"/>
</dbReference>
<comment type="caution">
    <text evidence="2">The sequence shown here is derived from an EMBL/GenBank/DDBJ whole genome shotgun (WGS) entry which is preliminary data.</text>
</comment>
<dbReference type="Proteomes" id="UP000591131">
    <property type="component" value="Unassembled WGS sequence"/>
</dbReference>
<dbReference type="SUPFAM" id="SSF56672">
    <property type="entry name" value="DNA/RNA polymerases"/>
    <property type="match status" value="1"/>
</dbReference>
<proteinExistence type="predicted"/>
<dbReference type="EMBL" id="JAAPAO010000480">
    <property type="protein sequence ID" value="KAF4658769.1"/>
    <property type="molecule type" value="Genomic_DNA"/>
</dbReference>
<evidence type="ECO:0000313" key="2">
    <source>
        <dbReference type="EMBL" id="KAF4658769.1"/>
    </source>
</evidence>
<feature type="non-terminal residue" evidence="2">
    <location>
        <position position="931"/>
    </location>
</feature>
<feature type="region of interest" description="Disordered" evidence="1">
    <location>
        <begin position="618"/>
        <end position="639"/>
    </location>
</feature>
<evidence type="ECO:0000313" key="3">
    <source>
        <dbReference type="Proteomes" id="UP000591131"/>
    </source>
</evidence>
<accession>A0A7J6LHK0</accession>
<keyword evidence="3" id="KW-1185">Reference proteome</keyword>
<evidence type="ECO:0000256" key="1">
    <source>
        <dbReference type="SAM" id="MobiDB-lite"/>
    </source>
</evidence>
<name>A0A7J6LHK0_PERCH</name>
<protein>
    <submittedName>
        <fullName evidence="2">Uncharacterized protein</fullName>
    </submittedName>
</protein>
<reference evidence="2 3" key="1">
    <citation type="submission" date="2020-04" db="EMBL/GenBank/DDBJ databases">
        <title>Perkinsus chesapeaki whole genome sequence.</title>
        <authorList>
            <person name="Bogema D.R."/>
        </authorList>
    </citation>
    <scope>NUCLEOTIDE SEQUENCE [LARGE SCALE GENOMIC DNA]</scope>
    <source>
        <strain evidence="2">ATCC PRA-425</strain>
    </source>
</reference>
<gene>
    <name evidence="2" type="ORF">FOL47_007861</name>
</gene>
<organism evidence="2 3">
    <name type="scientific">Perkinsus chesapeaki</name>
    <name type="common">Clam parasite</name>
    <name type="synonym">Perkinsus andrewsi</name>
    <dbReference type="NCBI Taxonomy" id="330153"/>
    <lineage>
        <taxon>Eukaryota</taxon>
        <taxon>Sar</taxon>
        <taxon>Alveolata</taxon>
        <taxon>Perkinsozoa</taxon>
        <taxon>Perkinsea</taxon>
        <taxon>Perkinsida</taxon>
        <taxon>Perkinsidae</taxon>
        <taxon>Perkinsus</taxon>
    </lineage>
</organism>
<sequence length="931" mass="101988">MFPTLSSDFYATHVAKVMHMSQHMFDSERIKANEAFQDGSAFGSVLPTWDEPAPLMFGENFPLLDSVVQYTISQNLPALFAEVDGVPSPSLQQQLHSATLETVKLILRDWEESYKVDTSTSTCGGSLRPGVLLRLLTEIGDPDSLELSQIIQHGVNIGLHSSVRDTGLFPRLKKDDRRDAMYPKLLWSDNNYKSADDPLLEPFINSTLVKECEAGFIREVRQSDLQHCCKLGAIGKYSDGVLNGVRLIEDHRRSGLNSRLQSVESCALPKGADLITLLKAIELAGGPLSICQLDVAHAFRHIRLQPSDCPWLNTVLNDTRISAKDLQSLLGRLQPEVEPVTVVSDASTVALGGYVVLSISSPTIFYFRYNIANIPPLVASTILQANPVVSSKDIIALECLAAALALLIAKEKCLCYAACTRAWRPLILHSDNSGVVGMFKKSYARKSTCSPILQLVSKEVWQLSIPTGFYHIQGVDNTLADWLSRSAEGDVLLTERFERVSVEHWLQELSMVCEQTRVVFEFNHNLSAVDCLQLMLPSIERLCKSLALSIPDTVGTILDQEGLLTVSLLASVRENDVNYLAQKVPIVDRTFLVSIFVKARTLAQLECAQPSSVLPETLPSADCPSTHRRSGGSNISDRSGEALQRRIADISTALVPTASIMKCAVDEFILEGLEWSTRRQYGRVETMYLQMVLPGECGFPLQPDLLARFVYVLSKCGYAPSTMESYTRSLRAVNSRRGHVLSQSGVFLANAALRAAKKMYKGPSGRKAPAFTSAQLHSLAEYSGSLQHVKAAALVAIFGLLRSEEILGLSLDDIAFFNLVGPSAVPRVTVTLKRSKTDGGGSSNSCTVGKGTVLTIACVENSQYCQHKLCPVHSLLWYVSSFRPNNAVDETLASYGRWRSGPSGAVLNYLDDVTLCEVGNYAGRMMAVVDA</sequence>